<dbReference type="OrthoDB" id="2894485at2759"/>
<proteinExistence type="predicted"/>
<name>A0A166B010_EXIGL</name>
<dbReference type="SUPFAM" id="SSF52047">
    <property type="entry name" value="RNI-like"/>
    <property type="match status" value="1"/>
</dbReference>
<dbReference type="InterPro" id="IPR032675">
    <property type="entry name" value="LRR_dom_sf"/>
</dbReference>
<accession>A0A166B010</accession>
<protein>
    <submittedName>
        <fullName evidence="2">Uncharacterized protein</fullName>
    </submittedName>
</protein>
<gene>
    <name evidence="2" type="ORF">EXIGLDRAFT_833503</name>
</gene>
<dbReference type="AlphaFoldDB" id="A0A166B010"/>
<evidence type="ECO:0000256" key="1">
    <source>
        <dbReference type="SAM" id="MobiDB-lite"/>
    </source>
</evidence>
<sequence>MAHKLADEILRMILTPPLLVPDELFAHAGAVSPFSKATYSAADVLAVCKRWMRVATPALYETVIIRSTAQSKAFGAAIRNNPEFGKFIKRVRVEGAFGDEIGTAMLHSPNVTDFCLTLTIYSDGKPAGLKKAFERINPARVILTLPVVKPPRNAKRDALVAALAKALPTWTNLTAFEFPNEIGWREDPSDSRIAEVLAQCPTLKTVSIWLSHAFNGIPPLVQTIIPNQSVTTIFLRHRRIHGHIQTHMRPQLSAADPNGNRFRFCSIDESGSHDVHPESSPAPSLSEPALPNPFYRPMPSAPEPLQHEIWGRILEYAVQLETHGSSGCTLSRQTSWVDNQRWNALFAQDLMCVSWMFRKLLQPVLIKHVYLRRESDTLALLQLLAERAELASLITTARVLRYALNGGVGENVSKLLRLATGLERCTLADVSDSLLVALGSSAGHRLRHLQVACSTSSLAALSTSASSFDSFRALTSLSWSSFATVIGRPSTTSQLSSLRTLEVQDVTKPFFAYITALDLPDLSTVKLGSAKAVQYGAIFLRRHGGKVTRLESSPPLGDDSLSSCPALEVLHLQSGIVDPALFPGVQLPKLREIHVYWSTLTKPANMASWRRVMSMLTVSAFPSLKDFKLLGHWDVWPRTERDIKKSPWPAFAEMLAQRGVTLADRTGQTWRPRL</sequence>
<dbReference type="InParanoid" id="A0A166B010"/>
<dbReference type="Proteomes" id="UP000077266">
    <property type="component" value="Unassembled WGS sequence"/>
</dbReference>
<feature type="compositionally biased region" description="Low complexity" evidence="1">
    <location>
        <begin position="278"/>
        <end position="289"/>
    </location>
</feature>
<dbReference type="Gene3D" id="3.80.10.10">
    <property type="entry name" value="Ribonuclease Inhibitor"/>
    <property type="match status" value="1"/>
</dbReference>
<reference evidence="2 3" key="1">
    <citation type="journal article" date="2016" name="Mol. Biol. Evol.">
        <title>Comparative Genomics of Early-Diverging Mushroom-Forming Fungi Provides Insights into the Origins of Lignocellulose Decay Capabilities.</title>
        <authorList>
            <person name="Nagy L.G."/>
            <person name="Riley R."/>
            <person name="Tritt A."/>
            <person name="Adam C."/>
            <person name="Daum C."/>
            <person name="Floudas D."/>
            <person name="Sun H."/>
            <person name="Yadav J.S."/>
            <person name="Pangilinan J."/>
            <person name="Larsson K.H."/>
            <person name="Matsuura K."/>
            <person name="Barry K."/>
            <person name="Labutti K."/>
            <person name="Kuo R."/>
            <person name="Ohm R.A."/>
            <person name="Bhattacharya S.S."/>
            <person name="Shirouzu T."/>
            <person name="Yoshinaga Y."/>
            <person name="Martin F.M."/>
            <person name="Grigoriev I.V."/>
            <person name="Hibbett D.S."/>
        </authorList>
    </citation>
    <scope>NUCLEOTIDE SEQUENCE [LARGE SCALE GENOMIC DNA]</scope>
    <source>
        <strain evidence="2 3">HHB12029</strain>
    </source>
</reference>
<evidence type="ECO:0000313" key="3">
    <source>
        <dbReference type="Proteomes" id="UP000077266"/>
    </source>
</evidence>
<feature type="region of interest" description="Disordered" evidence="1">
    <location>
        <begin position="271"/>
        <end position="290"/>
    </location>
</feature>
<evidence type="ECO:0000313" key="2">
    <source>
        <dbReference type="EMBL" id="KZV96669.1"/>
    </source>
</evidence>
<dbReference type="EMBL" id="KV425940">
    <property type="protein sequence ID" value="KZV96669.1"/>
    <property type="molecule type" value="Genomic_DNA"/>
</dbReference>
<keyword evidence="3" id="KW-1185">Reference proteome</keyword>
<organism evidence="2 3">
    <name type="scientific">Exidia glandulosa HHB12029</name>
    <dbReference type="NCBI Taxonomy" id="1314781"/>
    <lineage>
        <taxon>Eukaryota</taxon>
        <taxon>Fungi</taxon>
        <taxon>Dikarya</taxon>
        <taxon>Basidiomycota</taxon>
        <taxon>Agaricomycotina</taxon>
        <taxon>Agaricomycetes</taxon>
        <taxon>Auriculariales</taxon>
        <taxon>Exidiaceae</taxon>
        <taxon>Exidia</taxon>
    </lineage>
</organism>